<dbReference type="STRING" id="1193518.BN13_1030003"/>
<dbReference type="EMBL" id="CAJC01000006">
    <property type="protein sequence ID" value="CCI51447.1"/>
    <property type="molecule type" value="Genomic_DNA"/>
</dbReference>
<protein>
    <recommendedName>
        <fullName evidence="1">[acyl-carrier-protein] S-malonyltransferase</fullName>
        <ecNumber evidence="1">2.3.1.39</ecNumber>
    </recommendedName>
</protein>
<dbReference type="SMART" id="SM00827">
    <property type="entry name" value="PKS_AT"/>
    <property type="match status" value="1"/>
</dbReference>
<comment type="caution">
    <text evidence="6">The sequence shown here is derived from an EMBL/GenBank/DDBJ whole genome shotgun (WGS) entry which is preliminary data.</text>
</comment>
<proteinExistence type="predicted"/>
<name>A0A077M9J1_9MICO</name>
<dbReference type="InterPro" id="IPR016035">
    <property type="entry name" value="Acyl_Trfase/lysoPLipase"/>
</dbReference>
<dbReference type="Gene3D" id="3.40.366.10">
    <property type="entry name" value="Malonyl-Coenzyme A Acyl Carrier Protein, domain 2"/>
    <property type="match status" value="1"/>
</dbReference>
<dbReference type="Proteomes" id="UP000035720">
    <property type="component" value="Unassembled WGS sequence"/>
</dbReference>
<dbReference type="InterPro" id="IPR016036">
    <property type="entry name" value="Malonyl_transacylase_ACP-bd"/>
</dbReference>
<dbReference type="GO" id="GO:0004314">
    <property type="term" value="F:[acyl-carrier-protein] S-malonyltransferase activity"/>
    <property type="evidence" value="ECO:0007669"/>
    <property type="project" value="UniProtKB-EC"/>
</dbReference>
<dbReference type="SUPFAM" id="SSF52151">
    <property type="entry name" value="FabD/lysophospholipase-like"/>
    <property type="match status" value="1"/>
</dbReference>
<dbReference type="SUPFAM" id="SSF55048">
    <property type="entry name" value="Probable ACP-binding domain of malonyl-CoA ACP transacylase"/>
    <property type="match status" value="1"/>
</dbReference>
<reference evidence="6 7" key="1">
    <citation type="journal article" date="2013" name="ISME J.">
        <title>A metabolic model for members of the genus Tetrasphaera involved in enhanced biological phosphorus removal.</title>
        <authorList>
            <person name="Kristiansen R."/>
            <person name="Nguyen H.T.T."/>
            <person name="Saunders A.M."/>
            <person name="Nielsen J.L."/>
            <person name="Wimmer R."/>
            <person name="Le V.Q."/>
            <person name="McIlroy S.J."/>
            <person name="Petrovski S."/>
            <person name="Seviour R.J."/>
            <person name="Calteau A."/>
            <person name="Nielsen K.L."/>
            <person name="Nielsen P.H."/>
        </authorList>
    </citation>
    <scope>NUCLEOTIDE SEQUENCE [LARGE SCALE GENOMIC DNA]</scope>
    <source>
        <strain evidence="6 7">Ben 74</strain>
    </source>
</reference>
<gene>
    <name evidence="6" type="primary">fabD</name>
    <name evidence="6" type="ORF">BN13_1030003</name>
</gene>
<dbReference type="GO" id="GO:0006633">
    <property type="term" value="P:fatty acid biosynthetic process"/>
    <property type="evidence" value="ECO:0007669"/>
    <property type="project" value="TreeGrafter"/>
</dbReference>
<dbReference type="InterPro" id="IPR001227">
    <property type="entry name" value="Ac_transferase_dom_sf"/>
</dbReference>
<dbReference type="PANTHER" id="PTHR42681">
    <property type="entry name" value="MALONYL-COA-ACYL CARRIER PROTEIN TRANSACYLASE, MITOCHONDRIAL"/>
    <property type="match status" value="1"/>
</dbReference>
<organism evidence="6 7">
    <name type="scientific">Nostocoides jenkinsii Ben 74</name>
    <dbReference type="NCBI Taxonomy" id="1193518"/>
    <lineage>
        <taxon>Bacteria</taxon>
        <taxon>Bacillati</taxon>
        <taxon>Actinomycetota</taxon>
        <taxon>Actinomycetes</taxon>
        <taxon>Micrococcales</taxon>
        <taxon>Intrasporangiaceae</taxon>
        <taxon>Nostocoides</taxon>
    </lineage>
</organism>
<dbReference type="Pfam" id="PF00698">
    <property type="entry name" value="Acyl_transf_1"/>
    <property type="match status" value="1"/>
</dbReference>
<dbReference type="AlphaFoldDB" id="A0A077M9J1"/>
<dbReference type="GO" id="GO:0005829">
    <property type="term" value="C:cytosol"/>
    <property type="evidence" value="ECO:0007669"/>
    <property type="project" value="TreeGrafter"/>
</dbReference>
<dbReference type="Gene3D" id="3.30.70.250">
    <property type="entry name" value="Malonyl-CoA ACP transacylase, ACP-binding"/>
    <property type="match status" value="1"/>
</dbReference>
<evidence type="ECO:0000259" key="5">
    <source>
        <dbReference type="SMART" id="SM00827"/>
    </source>
</evidence>
<sequence length="320" mass="31475">MRHARQVLAIVCPGQGSQTPGFLTPWLELAGVRDRAAAMAEATGIDLIAHGTISDEETIKDTGVAQPLIVAAGLLTLPVVLGATGIGAADVVAGHSVGEITAAGAAGVLTDADAIGFVARRAAGMAAASAVTPTGMSAVLGGVADDVVAALTELGLTPANMNGAGQIVAAGTLDQLAALADNPPAKTRVIPLKVAGAFHTQHMAPAVAELAAFAETLAPASPAVTILSNADGTAVADGADILGRLVSQVTSPVRWDLCMDAMLALGVTGLLELAPAGTLVGLAKRGMKGVESVALKTPDDLDAAAALIAAHSHTSPSANA</sequence>
<dbReference type="EC" id="2.3.1.39" evidence="1"/>
<evidence type="ECO:0000256" key="3">
    <source>
        <dbReference type="ARBA" id="ARBA00023315"/>
    </source>
</evidence>
<dbReference type="InterPro" id="IPR014043">
    <property type="entry name" value="Acyl_transferase_dom"/>
</dbReference>
<evidence type="ECO:0000256" key="1">
    <source>
        <dbReference type="ARBA" id="ARBA00013258"/>
    </source>
</evidence>
<accession>A0A077M9J1</accession>
<keyword evidence="7" id="KW-1185">Reference proteome</keyword>
<comment type="catalytic activity">
    <reaction evidence="4">
        <text>holo-[ACP] + malonyl-CoA = malonyl-[ACP] + CoA</text>
        <dbReference type="Rhea" id="RHEA:41792"/>
        <dbReference type="Rhea" id="RHEA-COMP:9623"/>
        <dbReference type="Rhea" id="RHEA-COMP:9685"/>
        <dbReference type="ChEBI" id="CHEBI:57287"/>
        <dbReference type="ChEBI" id="CHEBI:57384"/>
        <dbReference type="ChEBI" id="CHEBI:64479"/>
        <dbReference type="ChEBI" id="CHEBI:78449"/>
        <dbReference type="EC" id="2.3.1.39"/>
    </reaction>
</comment>
<evidence type="ECO:0000313" key="6">
    <source>
        <dbReference type="EMBL" id="CCI51447.1"/>
    </source>
</evidence>
<evidence type="ECO:0000313" key="7">
    <source>
        <dbReference type="Proteomes" id="UP000035720"/>
    </source>
</evidence>
<evidence type="ECO:0000256" key="4">
    <source>
        <dbReference type="ARBA" id="ARBA00048462"/>
    </source>
</evidence>
<evidence type="ECO:0000256" key="2">
    <source>
        <dbReference type="ARBA" id="ARBA00022679"/>
    </source>
</evidence>
<dbReference type="PANTHER" id="PTHR42681:SF1">
    <property type="entry name" value="MALONYL-COA-ACYL CARRIER PROTEIN TRANSACYLASE, MITOCHONDRIAL"/>
    <property type="match status" value="1"/>
</dbReference>
<keyword evidence="3 6" id="KW-0012">Acyltransferase</keyword>
<keyword evidence="2 6" id="KW-0808">Transferase</keyword>
<dbReference type="InterPro" id="IPR050858">
    <property type="entry name" value="Mal-CoA-ACP_Trans/PKS_FabD"/>
</dbReference>
<feature type="domain" description="Malonyl-CoA:ACP transacylase (MAT)" evidence="5">
    <location>
        <begin position="11"/>
        <end position="311"/>
    </location>
</feature>